<protein>
    <submittedName>
        <fullName evidence="1">Uncharacterized protein</fullName>
    </submittedName>
</protein>
<dbReference type="EMBL" id="JASCZI010060762">
    <property type="protein sequence ID" value="MED6135844.1"/>
    <property type="molecule type" value="Genomic_DNA"/>
</dbReference>
<comment type="caution">
    <text evidence="1">The sequence shown here is derived from an EMBL/GenBank/DDBJ whole genome shotgun (WGS) entry which is preliminary data.</text>
</comment>
<accession>A0ABU6SIG5</accession>
<evidence type="ECO:0000313" key="2">
    <source>
        <dbReference type="Proteomes" id="UP001341840"/>
    </source>
</evidence>
<proteinExistence type="predicted"/>
<sequence length="119" mass="14370">MGGTFHVIPSPKVLMRFFKDTEFGQALMLTDFHFNLTLHSAFVVRRRLKTHSFHMLFYQHHGDPIDRAMRDFQTFYRHPTWGWSEELLGDRPAPIPEARKQSFSLKMTWLRQRMQMMKR</sequence>
<gene>
    <name evidence="1" type="ORF">PIB30_050446</name>
</gene>
<evidence type="ECO:0000313" key="1">
    <source>
        <dbReference type="EMBL" id="MED6135844.1"/>
    </source>
</evidence>
<name>A0ABU6SIG5_9FABA</name>
<organism evidence="1 2">
    <name type="scientific">Stylosanthes scabra</name>
    <dbReference type="NCBI Taxonomy" id="79078"/>
    <lineage>
        <taxon>Eukaryota</taxon>
        <taxon>Viridiplantae</taxon>
        <taxon>Streptophyta</taxon>
        <taxon>Embryophyta</taxon>
        <taxon>Tracheophyta</taxon>
        <taxon>Spermatophyta</taxon>
        <taxon>Magnoliopsida</taxon>
        <taxon>eudicotyledons</taxon>
        <taxon>Gunneridae</taxon>
        <taxon>Pentapetalae</taxon>
        <taxon>rosids</taxon>
        <taxon>fabids</taxon>
        <taxon>Fabales</taxon>
        <taxon>Fabaceae</taxon>
        <taxon>Papilionoideae</taxon>
        <taxon>50 kb inversion clade</taxon>
        <taxon>dalbergioids sensu lato</taxon>
        <taxon>Dalbergieae</taxon>
        <taxon>Pterocarpus clade</taxon>
        <taxon>Stylosanthes</taxon>
    </lineage>
</organism>
<dbReference type="Proteomes" id="UP001341840">
    <property type="component" value="Unassembled WGS sequence"/>
</dbReference>
<reference evidence="1 2" key="1">
    <citation type="journal article" date="2023" name="Plants (Basel)">
        <title>Bridging the Gap: Combining Genomics and Transcriptomics Approaches to Understand Stylosanthes scabra, an Orphan Legume from the Brazilian Caatinga.</title>
        <authorList>
            <person name="Ferreira-Neto J.R.C."/>
            <person name="da Silva M.D."/>
            <person name="Binneck E."/>
            <person name="de Melo N.F."/>
            <person name="da Silva R.H."/>
            <person name="de Melo A.L.T.M."/>
            <person name="Pandolfi V."/>
            <person name="Bustamante F.O."/>
            <person name="Brasileiro-Vidal A.C."/>
            <person name="Benko-Iseppon A.M."/>
        </authorList>
    </citation>
    <scope>NUCLEOTIDE SEQUENCE [LARGE SCALE GENOMIC DNA]</scope>
    <source>
        <tissue evidence="1">Leaves</tissue>
    </source>
</reference>
<keyword evidence="2" id="KW-1185">Reference proteome</keyword>